<gene>
    <name evidence="1" type="ORF">VP01_1268g6</name>
</gene>
<protein>
    <submittedName>
        <fullName evidence="1">Uncharacterized protein</fullName>
    </submittedName>
</protein>
<sequence>MCKDQECLGTISGNCHIVDGLQQSIKYSSRTCALLQKGIEKINVFTWPGAEAGHVAEPLSGALKKLLTGTSTYRGQQHQTHRSYGHHPSCFSITDSHADSYTDAVLALQSDYPDTANLGGKQRRN</sequence>
<name>A0A0L6VPB3_9BASI</name>
<organism evidence="1 2">
    <name type="scientific">Puccinia sorghi</name>
    <dbReference type="NCBI Taxonomy" id="27349"/>
    <lineage>
        <taxon>Eukaryota</taxon>
        <taxon>Fungi</taxon>
        <taxon>Dikarya</taxon>
        <taxon>Basidiomycota</taxon>
        <taxon>Pucciniomycotina</taxon>
        <taxon>Pucciniomycetes</taxon>
        <taxon>Pucciniales</taxon>
        <taxon>Pucciniaceae</taxon>
        <taxon>Puccinia</taxon>
    </lineage>
</organism>
<accession>A0A0L6VPB3</accession>
<evidence type="ECO:0000313" key="2">
    <source>
        <dbReference type="Proteomes" id="UP000037035"/>
    </source>
</evidence>
<dbReference type="Proteomes" id="UP000037035">
    <property type="component" value="Unassembled WGS sequence"/>
</dbReference>
<evidence type="ECO:0000313" key="1">
    <source>
        <dbReference type="EMBL" id="KNZ62452.1"/>
    </source>
</evidence>
<reference evidence="1 2" key="1">
    <citation type="submission" date="2015-08" db="EMBL/GenBank/DDBJ databases">
        <title>Next Generation Sequencing and Analysis of the Genome of Puccinia sorghi L Schw, the Causal Agent of Maize Common Rust.</title>
        <authorList>
            <person name="Rochi L."/>
            <person name="Burguener G."/>
            <person name="Darino M."/>
            <person name="Turjanski A."/>
            <person name="Kreff E."/>
            <person name="Dieguez M.J."/>
            <person name="Sacco F."/>
        </authorList>
    </citation>
    <scope>NUCLEOTIDE SEQUENCE [LARGE SCALE GENOMIC DNA]</scope>
    <source>
        <strain evidence="1 2">RO10H11247</strain>
    </source>
</reference>
<keyword evidence="2" id="KW-1185">Reference proteome</keyword>
<comment type="caution">
    <text evidence="1">The sequence shown here is derived from an EMBL/GenBank/DDBJ whole genome shotgun (WGS) entry which is preliminary data.</text>
</comment>
<dbReference type="EMBL" id="LAVV01002987">
    <property type="protein sequence ID" value="KNZ62452.1"/>
    <property type="molecule type" value="Genomic_DNA"/>
</dbReference>
<dbReference type="AlphaFoldDB" id="A0A0L6VPB3"/>
<dbReference type="STRING" id="27349.A0A0L6VPB3"/>
<dbReference type="VEuPathDB" id="FungiDB:VP01_1268g6"/>
<proteinExistence type="predicted"/>